<feature type="region of interest" description="Disordered" evidence="1">
    <location>
        <begin position="90"/>
        <end position="122"/>
    </location>
</feature>
<dbReference type="AlphaFoldDB" id="L0DF70"/>
<feature type="region of interest" description="Disordered" evidence="1">
    <location>
        <begin position="158"/>
        <end position="186"/>
    </location>
</feature>
<organism evidence="3 4">
    <name type="scientific">Singulisphaera acidiphila (strain ATCC BAA-1392 / DSM 18658 / VKM B-2454 / MOB10)</name>
    <dbReference type="NCBI Taxonomy" id="886293"/>
    <lineage>
        <taxon>Bacteria</taxon>
        <taxon>Pseudomonadati</taxon>
        <taxon>Planctomycetota</taxon>
        <taxon>Planctomycetia</taxon>
        <taxon>Isosphaerales</taxon>
        <taxon>Isosphaeraceae</taxon>
        <taxon>Singulisphaera</taxon>
    </lineage>
</organism>
<dbReference type="OrthoDB" id="292864at2"/>
<keyword evidence="4" id="KW-1185">Reference proteome</keyword>
<feature type="transmembrane region" description="Helical" evidence="2">
    <location>
        <begin position="278"/>
        <end position="296"/>
    </location>
</feature>
<evidence type="ECO:0000313" key="3">
    <source>
        <dbReference type="EMBL" id="AGA27458.1"/>
    </source>
</evidence>
<feature type="transmembrane region" description="Helical" evidence="2">
    <location>
        <begin position="254"/>
        <end position="272"/>
    </location>
</feature>
<accession>L0DF70</accession>
<evidence type="ECO:0000256" key="1">
    <source>
        <dbReference type="SAM" id="MobiDB-lite"/>
    </source>
</evidence>
<feature type="transmembrane region" description="Helical" evidence="2">
    <location>
        <begin position="221"/>
        <end position="242"/>
    </location>
</feature>
<sequence length="336" mass="36227">MALQVTCRDCGHVNQIDMSRPSHKYLCNGCGILGAIPTALGEVGDSVELSVVRFKCPSCGLKYATKPELAGKKIRCKSCGAGVRVPRAESSQSAIETGVSPSHLAASKQPDADRVPASSHGEDDALSLLDDLAALEGVKRHKRAEAVLPSRSEAMEQVRQKVAEQEAADSLKREEKAKKKRKQKKKTGYFDPKDTLILAGGVTAFVAVLAFLSWGYPDLRFPVGGFMCVLGFIVYLLGAASIKQVVAEEGFHHVVLFRFFPPYQWYFVATRWSETKDFVAFFAAGLVILGIGGAVLKTSPIGKKAEASERAYQKLHQGSDPEAPPAVSGTAVDEDD</sequence>
<feature type="transmembrane region" description="Helical" evidence="2">
    <location>
        <begin position="195"/>
        <end position="215"/>
    </location>
</feature>
<keyword evidence="2" id="KW-1133">Transmembrane helix</keyword>
<name>L0DF70_SINAD</name>
<feature type="region of interest" description="Disordered" evidence="1">
    <location>
        <begin position="313"/>
        <end position="336"/>
    </location>
</feature>
<dbReference type="EMBL" id="CP003364">
    <property type="protein sequence ID" value="AGA27458.1"/>
    <property type="molecule type" value="Genomic_DNA"/>
</dbReference>
<gene>
    <name evidence="3" type="ordered locus">Sinac_3185</name>
</gene>
<protein>
    <submittedName>
        <fullName evidence="3">Uncharacterized protein</fullName>
    </submittedName>
</protein>
<dbReference type="RefSeq" id="WP_015246604.1">
    <property type="nucleotide sequence ID" value="NC_019892.1"/>
</dbReference>
<reference evidence="3 4" key="1">
    <citation type="submission" date="2012-02" db="EMBL/GenBank/DDBJ databases">
        <title>Complete sequence of chromosome of Singulisphaera acidiphila DSM 18658.</title>
        <authorList>
            <consortium name="US DOE Joint Genome Institute (JGI-PGF)"/>
            <person name="Lucas S."/>
            <person name="Copeland A."/>
            <person name="Lapidus A."/>
            <person name="Glavina del Rio T."/>
            <person name="Dalin E."/>
            <person name="Tice H."/>
            <person name="Bruce D."/>
            <person name="Goodwin L."/>
            <person name="Pitluck S."/>
            <person name="Peters L."/>
            <person name="Ovchinnikova G."/>
            <person name="Chertkov O."/>
            <person name="Kyrpides N."/>
            <person name="Mavromatis K."/>
            <person name="Ivanova N."/>
            <person name="Brettin T."/>
            <person name="Detter J.C."/>
            <person name="Han C."/>
            <person name="Larimer F."/>
            <person name="Land M."/>
            <person name="Hauser L."/>
            <person name="Markowitz V."/>
            <person name="Cheng J.-F."/>
            <person name="Hugenholtz P."/>
            <person name="Woyke T."/>
            <person name="Wu D."/>
            <person name="Tindall B."/>
            <person name="Pomrenke H."/>
            <person name="Brambilla E."/>
            <person name="Klenk H.-P."/>
            <person name="Eisen J.A."/>
        </authorList>
    </citation>
    <scope>NUCLEOTIDE SEQUENCE [LARGE SCALE GENOMIC DNA]</scope>
    <source>
        <strain evidence="4">ATCC BAA-1392 / DSM 18658 / VKM B-2454 / MOB10</strain>
    </source>
</reference>
<evidence type="ECO:0000256" key="2">
    <source>
        <dbReference type="SAM" id="Phobius"/>
    </source>
</evidence>
<dbReference type="HOGENOM" id="CLU_826099_0_0_0"/>
<feature type="compositionally biased region" description="Basic and acidic residues" evidence="1">
    <location>
        <begin position="158"/>
        <end position="177"/>
    </location>
</feature>
<dbReference type="KEGG" id="saci:Sinac_3185"/>
<dbReference type="Proteomes" id="UP000010798">
    <property type="component" value="Chromosome"/>
</dbReference>
<keyword evidence="2" id="KW-0472">Membrane</keyword>
<proteinExistence type="predicted"/>
<evidence type="ECO:0000313" key="4">
    <source>
        <dbReference type="Proteomes" id="UP000010798"/>
    </source>
</evidence>
<keyword evidence="2" id="KW-0812">Transmembrane</keyword>